<comment type="caution">
    <text evidence="1">The sequence shown here is derived from an EMBL/GenBank/DDBJ whole genome shotgun (WGS) entry which is preliminary data.</text>
</comment>
<gene>
    <name evidence="1" type="ORF">EKG35_09955</name>
</gene>
<organism evidence="1 2">
    <name type="scientific">Lysinibacillus telephonicus</name>
    <dbReference type="NCBI Taxonomy" id="1714840"/>
    <lineage>
        <taxon>Bacteria</taxon>
        <taxon>Bacillati</taxon>
        <taxon>Bacillota</taxon>
        <taxon>Bacilli</taxon>
        <taxon>Bacillales</taxon>
        <taxon>Bacillaceae</taxon>
        <taxon>Lysinibacillus</taxon>
    </lineage>
</organism>
<dbReference type="SUPFAM" id="SSF55729">
    <property type="entry name" value="Acyl-CoA N-acyltransferases (Nat)"/>
    <property type="match status" value="1"/>
</dbReference>
<accession>A0A3S0KJF7</accession>
<sequence length="248" mass="29270">MLQISRKFLALPFNEVFFYELKSESRYVPKVINYTHRLKPSRQLQKQQTIHIDLRKNEQLLFAEMSSTIKNVIQNIKANDWAVSIIQQPSNDQIIEFQRFYNVYAAQNKIQKINRYALQTLILLRDKNGLIITKVTDDNNTLCYRVYAVDGQNVMSLYTTGQSLQEENEAFKNAYYYLCWENMKRFQRLGYKVYDFGDLRDISLLKDLNENFGGNVVNVYSGYITKSRFSNILLQINSLTGRTYKLKK</sequence>
<keyword evidence="2" id="KW-1185">Reference proteome</keyword>
<evidence type="ECO:0000313" key="1">
    <source>
        <dbReference type="EMBL" id="RTQ93131.1"/>
    </source>
</evidence>
<proteinExistence type="predicted"/>
<dbReference type="OrthoDB" id="5622654at2"/>
<dbReference type="RefSeq" id="WP_126294304.1">
    <property type="nucleotide sequence ID" value="NZ_CP155468.1"/>
</dbReference>
<dbReference type="Gene3D" id="3.40.630.30">
    <property type="match status" value="1"/>
</dbReference>
<evidence type="ECO:0000313" key="2">
    <source>
        <dbReference type="Proteomes" id="UP000276349"/>
    </source>
</evidence>
<dbReference type="InterPro" id="IPR016181">
    <property type="entry name" value="Acyl_CoA_acyltransferase"/>
</dbReference>
<name>A0A3S0KJF7_9BACI</name>
<reference evidence="1 2" key="1">
    <citation type="submission" date="2018-12" db="EMBL/GenBank/DDBJ databases">
        <authorList>
            <person name="Yu L."/>
        </authorList>
    </citation>
    <scope>NUCLEOTIDE SEQUENCE [LARGE SCALE GENOMIC DNA]</scope>
    <source>
        <strain evidence="1 2">S5H2222</strain>
    </source>
</reference>
<dbReference type="Proteomes" id="UP000276349">
    <property type="component" value="Unassembled WGS sequence"/>
</dbReference>
<dbReference type="EMBL" id="RXNR01000023">
    <property type="protein sequence ID" value="RTQ93131.1"/>
    <property type="molecule type" value="Genomic_DNA"/>
</dbReference>
<dbReference type="AlphaFoldDB" id="A0A3S0KJF7"/>
<protein>
    <submittedName>
        <fullName evidence="1">Uncharacterized protein</fullName>
    </submittedName>
</protein>